<evidence type="ECO:0000313" key="1">
    <source>
        <dbReference type="EMBL" id="CAE0379111.1"/>
    </source>
</evidence>
<reference evidence="2" key="2">
    <citation type="submission" date="2023-07" db="EMBL/GenBank/DDBJ databases">
        <authorList>
            <consortium name="AG Swart"/>
            <person name="Singh M."/>
            <person name="Singh A."/>
            <person name="Seah K."/>
            <person name="Emmerich C."/>
        </authorList>
    </citation>
    <scope>NUCLEOTIDE SEQUENCE</scope>
    <source>
        <strain evidence="2">DP1</strain>
    </source>
</reference>
<name>A0A7S3KAJ1_EUPCR</name>
<dbReference type="EMBL" id="HBIK01008587">
    <property type="protein sequence ID" value="CAE0379111.1"/>
    <property type="molecule type" value="Transcribed_RNA"/>
</dbReference>
<keyword evidence="3" id="KW-1185">Reference proteome</keyword>
<reference evidence="1" key="1">
    <citation type="submission" date="2021-01" db="EMBL/GenBank/DDBJ databases">
        <authorList>
            <person name="Corre E."/>
            <person name="Pelletier E."/>
            <person name="Niang G."/>
            <person name="Scheremetjew M."/>
            <person name="Finn R."/>
            <person name="Kale V."/>
            <person name="Holt S."/>
            <person name="Cochrane G."/>
            <person name="Meng A."/>
            <person name="Brown T."/>
            <person name="Cohen L."/>
        </authorList>
    </citation>
    <scope>NUCLEOTIDE SEQUENCE</scope>
    <source>
        <strain evidence="1">CT5</strain>
    </source>
</reference>
<dbReference type="EMBL" id="CAMPGE010023532">
    <property type="protein sequence ID" value="CAI2381461.1"/>
    <property type="molecule type" value="Genomic_DNA"/>
</dbReference>
<proteinExistence type="predicted"/>
<protein>
    <submittedName>
        <fullName evidence="1">Uncharacterized protein</fullName>
    </submittedName>
</protein>
<accession>A0A7S3KAJ1</accession>
<sequence>MGLKFYRASNRPRKVRKRLTNTRTFFSTHKWVSYFAHPNEVPGHPFKGGMWPMSRGLLMNPEIKRFAIASPLFFKPVRPGAGPGDVSEEKTFIKSSEKLIEAYTGAEKHDGNSRYQAIRKNLANCFASSVKTKTDPEVKCQYYVQGLKREVAN</sequence>
<dbReference type="Proteomes" id="UP001295684">
    <property type="component" value="Unassembled WGS sequence"/>
</dbReference>
<evidence type="ECO:0000313" key="2">
    <source>
        <dbReference type="EMBL" id="CAI2381461.1"/>
    </source>
</evidence>
<organism evidence="1">
    <name type="scientific">Euplotes crassus</name>
    <dbReference type="NCBI Taxonomy" id="5936"/>
    <lineage>
        <taxon>Eukaryota</taxon>
        <taxon>Sar</taxon>
        <taxon>Alveolata</taxon>
        <taxon>Ciliophora</taxon>
        <taxon>Intramacronucleata</taxon>
        <taxon>Spirotrichea</taxon>
        <taxon>Hypotrichia</taxon>
        <taxon>Euplotida</taxon>
        <taxon>Euplotidae</taxon>
        <taxon>Moneuplotes</taxon>
    </lineage>
</organism>
<gene>
    <name evidence="1" type="ORF">ECRA1380_LOCUS4071</name>
    <name evidence="2" type="ORF">ECRASSUSDP1_LOCUS22917</name>
</gene>
<dbReference type="AlphaFoldDB" id="A0A7S3KAJ1"/>
<dbReference type="OrthoDB" id="320104at2759"/>
<evidence type="ECO:0000313" key="3">
    <source>
        <dbReference type="Proteomes" id="UP001295684"/>
    </source>
</evidence>